<name>A0A368VUS4_9BACL</name>
<feature type="domain" description="HTH araC/xylS-type" evidence="4">
    <location>
        <begin position="63"/>
        <end position="161"/>
    </location>
</feature>
<keyword evidence="1" id="KW-0805">Transcription regulation</keyword>
<dbReference type="EMBL" id="QPJD01000011">
    <property type="protein sequence ID" value="RCW44991.1"/>
    <property type="molecule type" value="Genomic_DNA"/>
</dbReference>
<dbReference type="SUPFAM" id="SSF46689">
    <property type="entry name" value="Homeodomain-like"/>
    <property type="match status" value="2"/>
</dbReference>
<organism evidence="5 6">
    <name type="scientific">Paenibacillus prosopidis</name>
    <dbReference type="NCBI Taxonomy" id="630520"/>
    <lineage>
        <taxon>Bacteria</taxon>
        <taxon>Bacillati</taxon>
        <taxon>Bacillota</taxon>
        <taxon>Bacilli</taxon>
        <taxon>Bacillales</taxon>
        <taxon>Paenibacillaceae</taxon>
        <taxon>Paenibacillus</taxon>
    </lineage>
</organism>
<dbReference type="Pfam" id="PF12833">
    <property type="entry name" value="HTH_18"/>
    <property type="match status" value="1"/>
</dbReference>
<dbReference type="PANTHER" id="PTHR43280:SF10">
    <property type="entry name" value="REGULATORY PROTEIN POCR"/>
    <property type="match status" value="1"/>
</dbReference>
<keyword evidence="2 5" id="KW-0238">DNA-binding</keyword>
<gene>
    <name evidence="5" type="ORF">DFP97_111219</name>
</gene>
<keyword evidence="3" id="KW-0804">Transcription</keyword>
<dbReference type="PROSITE" id="PS01124">
    <property type="entry name" value="HTH_ARAC_FAMILY_2"/>
    <property type="match status" value="1"/>
</dbReference>
<protein>
    <submittedName>
        <fullName evidence="5">AraC-like DNA-binding protein</fullName>
    </submittedName>
</protein>
<evidence type="ECO:0000256" key="2">
    <source>
        <dbReference type="ARBA" id="ARBA00023125"/>
    </source>
</evidence>
<evidence type="ECO:0000259" key="4">
    <source>
        <dbReference type="PROSITE" id="PS01124"/>
    </source>
</evidence>
<evidence type="ECO:0000313" key="6">
    <source>
        <dbReference type="Proteomes" id="UP000252415"/>
    </source>
</evidence>
<proteinExistence type="predicted"/>
<dbReference type="SMART" id="SM00342">
    <property type="entry name" value="HTH_ARAC"/>
    <property type="match status" value="1"/>
</dbReference>
<dbReference type="InterPro" id="IPR018060">
    <property type="entry name" value="HTH_AraC"/>
</dbReference>
<comment type="caution">
    <text evidence="5">The sequence shown here is derived from an EMBL/GenBank/DDBJ whole genome shotgun (WGS) entry which is preliminary data.</text>
</comment>
<dbReference type="Gene3D" id="1.10.10.60">
    <property type="entry name" value="Homeodomain-like"/>
    <property type="match status" value="2"/>
</dbReference>
<dbReference type="InterPro" id="IPR009057">
    <property type="entry name" value="Homeodomain-like_sf"/>
</dbReference>
<sequence length="165" mass="19655">MIVMQESGVSLNQIHPMKGSLLEELLELHTAAEIEDWFWTNVVYPMIKIFKDRQEAQYHNISEQIIDLVQHHYDTDLTLEECASRLHYNANYLSSVFRKETNYSFSEYLSMYRFKMAKKWLSDSEMAIKDIATKLRYNNPQNFIRSFRKQEGITPGQYREKKRSG</sequence>
<dbReference type="Proteomes" id="UP000252415">
    <property type="component" value="Unassembled WGS sequence"/>
</dbReference>
<evidence type="ECO:0000313" key="5">
    <source>
        <dbReference type="EMBL" id="RCW44991.1"/>
    </source>
</evidence>
<dbReference type="AlphaFoldDB" id="A0A368VUS4"/>
<dbReference type="RefSeq" id="WP_342773284.1">
    <property type="nucleotide sequence ID" value="NZ_QPJD01000011.1"/>
</dbReference>
<dbReference type="PRINTS" id="PR00032">
    <property type="entry name" value="HTHARAC"/>
</dbReference>
<evidence type="ECO:0000256" key="3">
    <source>
        <dbReference type="ARBA" id="ARBA00023163"/>
    </source>
</evidence>
<accession>A0A368VUS4</accession>
<dbReference type="InterPro" id="IPR020449">
    <property type="entry name" value="Tscrpt_reg_AraC-type_HTH"/>
</dbReference>
<reference evidence="5 6" key="1">
    <citation type="submission" date="2018-07" db="EMBL/GenBank/DDBJ databases">
        <title>Genomic Encyclopedia of Type Strains, Phase III (KMG-III): the genomes of soil and plant-associated and newly described type strains.</title>
        <authorList>
            <person name="Whitman W."/>
        </authorList>
    </citation>
    <scope>NUCLEOTIDE SEQUENCE [LARGE SCALE GENOMIC DNA]</scope>
    <source>
        <strain evidence="5 6">CECT 7506</strain>
    </source>
</reference>
<evidence type="ECO:0000256" key="1">
    <source>
        <dbReference type="ARBA" id="ARBA00023015"/>
    </source>
</evidence>
<dbReference type="GO" id="GO:0043565">
    <property type="term" value="F:sequence-specific DNA binding"/>
    <property type="evidence" value="ECO:0007669"/>
    <property type="project" value="InterPro"/>
</dbReference>
<keyword evidence="6" id="KW-1185">Reference proteome</keyword>
<dbReference type="PANTHER" id="PTHR43280">
    <property type="entry name" value="ARAC-FAMILY TRANSCRIPTIONAL REGULATOR"/>
    <property type="match status" value="1"/>
</dbReference>
<dbReference type="GO" id="GO:0003700">
    <property type="term" value="F:DNA-binding transcription factor activity"/>
    <property type="evidence" value="ECO:0007669"/>
    <property type="project" value="InterPro"/>
</dbReference>